<protein>
    <recommendedName>
        <fullName evidence="7">Derlin</fullName>
    </recommendedName>
</protein>
<evidence type="ECO:0000256" key="6">
    <source>
        <dbReference type="ARBA" id="ARBA00023136"/>
    </source>
</evidence>
<keyword evidence="6 7" id="KW-0472">Membrane</keyword>
<dbReference type="EMBL" id="LT598480">
    <property type="protein sequence ID" value="SCV03128.1"/>
    <property type="molecule type" value="Genomic_DNA"/>
</dbReference>
<evidence type="ECO:0000256" key="5">
    <source>
        <dbReference type="ARBA" id="ARBA00022989"/>
    </source>
</evidence>
<dbReference type="PANTHER" id="PTHR11009">
    <property type="entry name" value="DER1-LIKE PROTEIN, DERLIN"/>
    <property type="match status" value="1"/>
</dbReference>
<feature type="transmembrane region" description="Helical" evidence="7">
    <location>
        <begin position="66"/>
        <end position="82"/>
    </location>
</feature>
<keyword evidence="3 7" id="KW-0812">Transmembrane</keyword>
<proteinExistence type="inferred from homology"/>
<evidence type="ECO:0000256" key="7">
    <source>
        <dbReference type="RuleBase" id="RU363059"/>
    </source>
</evidence>
<accession>A0A1G4KFL2</accession>
<organism evidence="8 9">
    <name type="scientific">Lachancea meyersii CBS 8951</name>
    <dbReference type="NCBI Taxonomy" id="1266667"/>
    <lineage>
        <taxon>Eukaryota</taxon>
        <taxon>Fungi</taxon>
        <taxon>Dikarya</taxon>
        <taxon>Ascomycota</taxon>
        <taxon>Saccharomycotina</taxon>
        <taxon>Saccharomycetes</taxon>
        <taxon>Saccharomycetales</taxon>
        <taxon>Saccharomycetaceae</taxon>
        <taxon>Lachancea</taxon>
    </lineage>
</organism>
<sequence>MDAIIFNLAGDVPAVTKAWAAGIIVLSVLTSTTIVDPSNTLYNFDLAFRRGQYVRVLYSFFDYGKLDYWFVFGVVVMLSQLADVEKAVQTRSQFLWMIFLLGGMVIGMSKWIQPYESLAHVVHKNLLYYKIRMDIQSVGNGGARVGVSPLMLRLSMDILQLATVKSMWGILITYLPGQLYFFVEQIVSKIYGVELCKPPNQWFQKSGPQENEDEQPLEE</sequence>
<dbReference type="InterPro" id="IPR007599">
    <property type="entry name" value="DER1"/>
</dbReference>
<evidence type="ECO:0000313" key="8">
    <source>
        <dbReference type="EMBL" id="SCV03128.1"/>
    </source>
</evidence>
<reference evidence="9" key="1">
    <citation type="submission" date="2016-03" db="EMBL/GenBank/DDBJ databases">
        <authorList>
            <person name="Devillers Hugo."/>
        </authorList>
    </citation>
    <scope>NUCLEOTIDE SEQUENCE [LARGE SCALE GENOMIC DNA]</scope>
</reference>
<comment type="caution">
    <text evidence="7">Lacks conserved residue(s) required for the propagation of feature annotation.</text>
</comment>
<dbReference type="Proteomes" id="UP000191144">
    <property type="component" value="Chromosome H"/>
</dbReference>
<comment type="function">
    <text evidence="7">May be involved in the degradation of misfolded endoplasmic reticulum (ER) luminal proteins.</text>
</comment>
<feature type="transmembrane region" description="Helical" evidence="7">
    <location>
        <begin position="94"/>
        <end position="112"/>
    </location>
</feature>
<gene>
    <name evidence="8" type="ORF">LAME_0H07932G</name>
</gene>
<keyword evidence="4 7" id="KW-0256">Endoplasmic reticulum</keyword>
<dbReference type="GO" id="GO:0005789">
    <property type="term" value="C:endoplasmic reticulum membrane"/>
    <property type="evidence" value="ECO:0007669"/>
    <property type="project" value="UniProtKB-SubCell"/>
</dbReference>
<evidence type="ECO:0000256" key="4">
    <source>
        <dbReference type="ARBA" id="ARBA00022824"/>
    </source>
</evidence>
<keyword evidence="5 7" id="KW-1133">Transmembrane helix</keyword>
<evidence type="ECO:0000256" key="1">
    <source>
        <dbReference type="ARBA" id="ARBA00004477"/>
    </source>
</evidence>
<keyword evidence="9" id="KW-1185">Reference proteome</keyword>
<name>A0A1G4KFL2_9SACH</name>
<comment type="similarity">
    <text evidence="2 7">Belongs to the derlin family.</text>
</comment>
<evidence type="ECO:0000313" key="9">
    <source>
        <dbReference type="Proteomes" id="UP000191144"/>
    </source>
</evidence>
<dbReference type="Pfam" id="PF04511">
    <property type="entry name" value="DER1"/>
    <property type="match status" value="1"/>
</dbReference>
<dbReference type="AlphaFoldDB" id="A0A1G4KFL2"/>
<dbReference type="OrthoDB" id="1716531at2759"/>
<comment type="subcellular location">
    <subcellularLocation>
        <location evidence="1 7">Endoplasmic reticulum membrane</location>
        <topology evidence="1 7">Multi-pass membrane protein</topology>
    </subcellularLocation>
</comment>
<dbReference type="GO" id="GO:0006950">
    <property type="term" value="P:response to stress"/>
    <property type="evidence" value="ECO:0007669"/>
    <property type="project" value="UniProtKB-ARBA"/>
</dbReference>
<evidence type="ECO:0000256" key="2">
    <source>
        <dbReference type="ARBA" id="ARBA00008917"/>
    </source>
</evidence>
<evidence type="ECO:0000256" key="3">
    <source>
        <dbReference type="ARBA" id="ARBA00022692"/>
    </source>
</evidence>